<comment type="caution">
    <text evidence="19">The sequence shown here is derived from an EMBL/GenBank/DDBJ whole genome shotgun (WGS) entry which is preliminary data.</text>
</comment>
<evidence type="ECO:0000256" key="11">
    <source>
        <dbReference type="ARBA" id="ARBA00023128"/>
    </source>
</evidence>
<dbReference type="Pfam" id="PF00153">
    <property type="entry name" value="Mito_carr"/>
    <property type="match status" value="2"/>
</dbReference>
<dbReference type="PANTHER" id="PTHR45678:SF7">
    <property type="entry name" value="ELECTROGENIC ASPARTATE_GLUTAMATE ANTIPORTER SLC25A12, MITOCHONDRIAL"/>
    <property type="match status" value="1"/>
</dbReference>
<proteinExistence type="inferred from homology"/>
<dbReference type="PANTHER" id="PTHR45678">
    <property type="entry name" value="MITOCHONDRIAL 2-OXODICARBOXYLATE CARRIER 1-RELATED"/>
    <property type="match status" value="1"/>
</dbReference>
<dbReference type="InterPro" id="IPR002048">
    <property type="entry name" value="EF_hand_dom"/>
</dbReference>
<evidence type="ECO:0000256" key="10">
    <source>
        <dbReference type="ARBA" id="ARBA00022990"/>
    </source>
</evidence>
<dbReference type="PROSITE" id="PS50222">
    <property type="entry name" value="EF_HAND_2"/>
    <property type="match status" value="2"/>
</dbReference>
<comment type="catalytic activity">
    <reaction evidence="13">
        <text>3-sulfino-L-alanine(out) + L-aspartate(in) = 3-sulfino-L-alanine(in) + L-aspartate(out)</text>
        <dbReference type="Rhea" id="RHEA:70975"/>
        <dbReference type="ChEBI" id="CHEBI:29991"/>
        <dbReference type="ChEBI" id="CHEBI:61085"/>
    </reaction>
</comment>
<dbReference type="InterPro" id="IPR023395">
    <property type="entry name" value="MCP_dom_sf"/>
</dbReference>
<feature type="domain" description="EF-hand" evidence="18">
    <location>
        <begin position="157"/>
        <end position="192"/>
    </location>
</feature>
<feature type="repeat" description="Solcar" evidence="17">
    <location>
        <begin position="463"/>
        <end position="551"/>
    </location>
</feature>
<protein>
    <submittedName>
        <fullName evidence="19">SLC25A12 isoform 4</fullName>
    </submittedName>
</protein>
<dbReference type="FunFam" id="1.50.40.10:FF:000004">
    <property type="entry name" value="Calcium-binding mitochondrial carrier protein Aralar1"/>
    <property type="match status" value="1"/>
</dbReference>
<keyword evidence="12 17" id="KW-0472">Membrane</keyword>
<dbReference type="AlphaFoldDB" id="A0A2J8VQV9"/>
<keyword evidence="9" id="KW-1133">Transmembrane helix</keyword>
<evidence type="ECO:0000256" key="12">
    <source>
        <dbReference type="ARBA" id="ARBA00023136"/>
    </source>
</evidence>
<dbReference type="InterPro" id="IPR002067">
    <property type="entry name" value="MCP"/>
</dbReference>
<keyword evidence="8" id="KW-0106">Calcium</keyword>
<dbReference type="InterPro" id="IPR011992">
    <property type="entry name" value="EF-hand-dom_pair"/>
</dbReference>
<dbReference type="FunFam" id="1.10.238.10:FF:000064">
    <property type="entry name" value="calcium-binding mitochondrial carrier protein Aralar1 isoform X1"/>
    <property type="match status" value="1"/>
</dbReference>
<dbReference type="InterPro" id="IPR018247">
    <property type="entry name" value="EF_Hand_1_Ca_BS"/>
</dbReference>
<dbReference type="GO" id="GO:0051592">
    <property type="term" value="P:response to calcium ion"/>
    <property type="evidence" value="ECO:0007669"/>
    <property type="project" value="UniProtKB-ARBA"/>
</dbReference>
<keyword evidence="5" id="KW-0479">Metal-binding</keyword>
<gene>
    <name evidence="19" type="ORF">CR201_G0017089</name>
</gene>
<comment type="subcellular location">
    <subcellularLocation>
        <location evidence="1">Mitochondrion inner membrane</location>
        <topology evidence="1">Multi-pass membrane protein</topology>
    </subcellularLocation>
</comment>
<dbReference type="PRINTS" id="PR00926">
    <property type="entry name" value="MITOCARRIER"/>
</dbReference>
<organism evidence="19">
    <name type="scientific">Pongo abelii</name>
    <name type="common">Sumatran orangutan</name>
    <name type="synonym">Pongo pygmaeus abelii</name>
    <dbReference type="NCBI Taxonomy" id="9601"/>
    <lineage>
        <taxon>Eukaryota</taxon>
        <taxon>Metazoa</taxon>
        <taxon>Chordata</taxon>
        <taxon>Craniata</taxon>
        <taxon>Vertebrata</taxon>
        <taxon>Euteleostomi</taxon>
        <taxon>Mammalia</taxon>
        <taxon>Eutheria</taxon>
        <taxon>Euarchontoglires</taxon>
        <taxon>Primates</taxon>
        <taxon>Haplorrhini</taxon>
        <taxon>Catarrhini</taxon>
        <taxon>Hominidae</taxon>
        <taxon>Pongo</taxon>
    </lineage>
</organism>
<evidence type="ECO:0000256" key="14">
    <source>
        <dbReference type="ARBA" id="ARBA00038674"/>
    </source>
</evidence>
<dbReference type="Gene3D" id="1.50.40.10">
    <property type="entry name" value="Mitochondrial carrier domain"/>
    <property type="match status" value="1"/>
</dbReference>
<evidence type="ECO:0000256" key="1">
    <source>
        <dbReference type="ARBA" id="ARBA00004448"/>
    </source>
</evidence>
<comment type="catalytic activity">
    <reaction evidence="15">
        <text>L-aspartate(in) + L-glutamate(out) + H(+)(out) = L-aspartate(out) + L-glutamate(in) + H(+)(in)</text>
        <dbReference type="Rhea" id="RHEA:70783"/>
        <dbReference type="ChEBI" id="CHEBI:15378"/>
        <dbReference type="ChEBI" id="CHEBI:29985"/>
        <dbReference type="ChEBI" id="CHEBI:29991"/>
    </reaction>
</comment>
<dbReference type="PROSITE" id="PS50920">
    <property type="entry name" value="SOLCAR"/>
    <property type="match status" value="2"/>
</dbReference>
<evidence type="ECO:0000313" key="19">
    <source>
        <dbReference type="EMBL" id="PNJ59912.1"/>
    </source>
</evidence>
<keyword evidence="7" id="KW-0999">Mitochondrion inner membrane</keyword>
<comment type="similarity">
    <text evidence="2">Belongs to the mitochondrial carrier (TC 2.A.29) family.</text>
</comment>
<accession>A0A2J8VQV9</accession>
<evidence type="ECO:0000256" key="8">
    <source>
        <dbReference type="ARBA" id="ARBA00022837"/>
    </source>
</evidence>
<keyword evidence="4 17" id="KW-0812">Transmembrane</keyword>
<evidence type="ECO:0000256" key="7">
    <source>
        <dbReference type="ARBA" id="ARBA00022792"/>
    </source>
</evidence>
<evidence type="ECO:0000256" key="3">
    <source>
        <dbReference type="ARBA" id="ARBA00022448"/>
    </source>
</evidence>
<dbReference type="SUPFAM" id="SSF103506">
    <property type="entry name" value="Mitochondrial carrier"/>
    <property type="match status" value="1"/>
</dbReference>
<comment type="subunit">
    <text evidence="14">Homodimer (via N-terminus).</text>
</comment>
<reference evidence="19" key="1">
    <citation type="submission" date="2017-12" db="EMBL/GenBank/DDBJ databases">
        <title>High-resolution comparative analysis of great ape genomes.</title>
        <authorList>
            <person name="Pollen A."/>
            <person name="Hastie A."/>
            <person name="Hormozdiari F."/>
            <person name="Dougherty M."/>
            <person name="Liu R."/>
            <person name="Chaisson M."/>
            <person name="Hoppe E."/>
            <person name="Hill C."/>
            <person name="Pang A."/>
            <person name="Hillier L."/>
            <person name="Baker C."/>
            <person name="Armstrong J."/>
            <person name="Shendure J."/>
            <person name="Paten B."/>
            <person name="Wilson R."/>
            <person name="Chao H."/>
            <person name="Schneider V."/>
            <person name="Ventura M."/>
            <person name="Kronenberg Z."/>
            <person name="Murali S."/>
            <person name="Gordon D."/>
            <person name="Cantsilieris S."/>
            <person name="Munson K."/>
            <person name="Nelson B."/>
            <person name="Raja A."/>
            <person name="Underwood J."/>
            <person name="Diekhans M."/>
            <person name="Fiddes I."/>
            <person name="Haussler D."/>
            <person name="Eichler E."/>
        </authorList>
    </citation>
    <scope>NUCLEOTIDE SEQUENCE [LARGE SCALE GENOMIC DNA]</scope>
    <source>
        <strain evidence="19">Susie</strain>
    </source>
</reference>
<keyword evidence="11" id="KW-0496">Mitochondrion</keyword>
<dbReference type="GO" id="GO:0005509">
    <property type="term" value="F:calcium ion binding"/>
    <property type="evidence" value="ECO:0007669"/>
    <property type="project" value="InterPro"/>
</dbReference>
<feature type="repeat" description="Solcar" evidence="17">
    <location>
        <begin position="371"/>
        <end position="455"/>
    </location>
</feature>
<dbReference type="PROSITE" id="PS00018">
    <property type="entry name" value="EF_HAND_1"/>
    <property type="match status" value="1"/>
</dbReference>
<keyword evidence="3" id="KW-0813">Transport</keyword>
<dbReference type="GO" id="GO:0043490">
    <property type="term" value="P:malate-aspartate shuttle"/>
    <property type="evidence" value="ECO:0007669"/>
    <property type="project" value="TreeGrafter"/>
</dbReference>
<keyword evidence="6" id="KW-0677">Repeat</keyword>
<evidence type="ECO:0000256" key="9">
    <source>
        <dbReference type="ARBA" id="ARBA00022989"/>
    </source>
</evidence>
<keyword evidence="10" id="KW-0007">Acetylation</keyword>
<evidence type="ECO:0000256" key="15">
    <source>
        <dbReference type="ARBA" id="ARBA00047487"/>
    </source>
</evidence>
<dbReference type="InterPro" id="IPR018108">
    <property type="entry name" value="MCP_transmembrane"/>
</dbReference>
<feature type="domain" description="EF-hand" evidence="18">
    <location>
        <begin position="86"/>
        <end position="121"/>
    </location>
</feature>
<evidence type="ECO:0000259" key="18">
    <source>
        <dbReference type="PROSITE" id="PS50222"/>
    </source>
</evidence>
<evidence type="ECO:0000256" key="16">
    <source>
        <dbReference type="ARBA" id="ARBA00048652"/>
    </source>
</evidence>
<evidence type="ECO:0000256" key="5">
    <source>
        <dbReference type="ARBA" id="ARBA00022723"/>
    </source>
</evidence>
<dbReference type="SUPFAM" id="SSF47473">
    <property type="entry name" value="EF-hand"/>
    <property type="match status" value="2"/>
</dbReference>
<comment type="catalytic activity">
    <reaction evidence="16">
        <text>3-sulfino-L-alanine(out) + L-glutamate(in) + H(+)(in) = 3-sulfino-L-alanine(in) + L-glutamate(out) + H(+)(out)</text>
        <dbReference type="Rhea" id="RHEA:70967"/>
        <dbReference type="ChEBI" id="CHEBI:15378"/>
        <dbReference type="ChEBI" id="CHEBI:29985"/>
        <dbReference type="ChEBI" id="CHEBI:61085"/>
    </reaction>
</comment>
<evidence type="ECO:0000256" key="2">
    <source>
        <dbReference type="ARBA" id="ARBA00006375"/>
    </source>
</evidence>
<name>A0A2J8VQV9_PONAB</name>
<dbReference type="GO" id="GO:0000515">
    <property type="term" value="F:aspartate:glutamate, proton antiporter activity"/>
    <property type="evidence" value="ECO:0007669"/>
    <property type="project" value="UniProtKB-ARBA"/>
</dbReference>
<dbReference type="EMBL" id="NDHI03003413">
    <property type="protein sequence ID" value="PNJ59912.1"/>
    <property type="molecule type" value="Genomic_DNA"/>
</dbReference>
<dbReference type="SMART" id="SM00054">
    <property type="entry name" value="EFh"/>
    <property type="match status" value="3"/>
</dbReference>
<evidence type="ECO:0000256" key="13">
    <source>
        <dbReference type="ARBA" id="ARBA00037019"/>
    </source>
</evidence>
<dbReference type="GO" id="GO:0000514">
    <property type="term" value="F:3-sulfino-L-alanine: proton, glutamate antiporter activity"/>
    <property type="evidence" value="ECO:0007669"/>
    <property type="project" value="UniProtKB-ARBA"/>
</dbReference>
<evidence type="ECO:0000256" key="4">
    <source>
        <dbReference type="ARBA" id="ARBA00022692"/>
    </source>
</evidence>
<sequence length="622" mass="68476">MAVKVQTTKRGDPHELRNIFLQYASTEVDGEHYMTPEDFVQRYLGLYNDPNSNPKIVQLLAGVADQTKDGLISYQEFLAFESVLCAPDSMFIVAFQLFDKSGNGEVTFENVKEIFGQTIIHHHIPFNWDCEFIRLHFGHNRKKHLNYTEFTQFLQELQLEHARQAFALKDKSKSGVISGLDFSDIMVTIRSHMLTPFVEENLVSAAGGSISHQVSFSYFNAFNSLLNNMELVRKIYSTLAGTRKDVEVTKEEFAQSAIRYGQVTPLEIDILYQLADLYNASGRLTLADIERIAPLAEGALPYNLAELQRQQSPGLGRPIWLQIAESAYRFTLGSVAGGLIPQLIGVAPEKAIKLTVNDFVRDKFTRRDGSVPLPAEVLAGGCAGGSQVIFTNPLEIVKIRLQVAGEITTGPRVSALNVLRDLGIFGLYKGAKACFLRDIPFSAIYFPVYAHCKLLLADENGHVGGLNLLAAGAMAGVPAASLVTPADVIKTRLQVAARAGQTTYSGVIDCFRKILREEGPSAFWKGTAARVFRSSPQFGVTLVTYELLQRWFYIDFGGLKPAGSEPTPKSRIADLPPANPDHIGGYRLATATFAGIENKFGLYLPKFKSPSVAVVQPKAATQ</sequence>
<dbReference type="GO" id="GO:0005743">
    <property type="term" value="C:mitochondrial inner membrane"/>
    <property type="evidence" value="ECO:0007669"/>
    <property type="project" value="UniProtKB-SubCell"/>
</dbReference>
<evidence type="ECO:0000256" key="6">
    <source>
        <dbReference type="ARBA" id="ARBA00022737"/>
    </source>
</evidence>
<evidence type="ECO:0000256" key="17">
    <source>
        <dbReference type="PROSITE-ProRule" id="PRU00282"/>
    </source>
</evidence>
<dbReference type="Gene3D" id="1.10.238.10">
    <property type="entry name" value="EF-hand"/>
    <property type="match status" value="2"/>
</dbReference>
<dbReference type="InterPro" id="IPR051028">
    <property type="entry name" value="Mito_Solute_Carrier"/>
</dbReference>